<dbReference type="Pfam" id="PF00388">
    <property type="entry name" value="PI-PLC-X"/>
    <property type="match status" value="1"/>
</dbReference>
<dbReference type="Pfam" id="PF00168">
    <property type="entry name" value="C2"/>
    <property type="match status" value="1"/>
</dbReference>
<proteinExistence type="predicted"/>
<dbReference type="InterPro" id="IPR000909">
    <property type="entry name" value="PLipase_C_PInositol-sp_X_dom"/>
</dbReference>
<accession>A0A1D2VIW9</accession>
<keyword evidence="4 6" id="KW-0443">Lipid metabolism</keyword>
<dbReference type="SUPFAM" id="SSF49562">
    <property type="entry name" value="C2 domain (Calcium/lipid-binding domain, CaLB)"/>
    <property type="match status" value="1"/>
</dbReference>
<dbReference type="Gene3D" id="2.60.40.150">
    <property type="entry name" value="C2 domain"/>
    <property type="match status" value="1"/>
</dbReference>
<dbReference type="AlphaFoldDB" id="A0A1D2VIW9"/>
<evidence type="ECO:0000256" key="5">
    <source>
        <dbReference type="ARBA" id="ARBA00023224"/>
    </source>
</evidence>
<evidence type="ECO:0000313" key="10">
    <source>
        <dbReference type="Proteomes" id="UP000095038"/>
    </source>
</evidence>
<dbReference type="InterPro" id="IPR035892">
    <property type="entry name" value="C2_domain_sf"/>
</dbReference>
<dbReference type="EMBL" id="KV454479">
    <property type="protein sequence ID" value="ODV61571.1"/>
    <property type="molecule type" value="Genomic_DNA"/>
</dbReference>
<comment type="catalytic activity">
    <reaction evidence="6">
        <text>a 1,2-diacyl-sn-glycero-3-phospho-(1D-myo-inositol-4,5-bisphosphate) + H2O = 1D-myo-inositol 1,4,5-trisphosphate + a 1,2-diacyl-sn-glycerol + H(+)</text>
        <dbReference type="Rhea" id="RHEA:33179"/>
        <dbReference type="ChEBI" id="CHEBI:15377"/>
        <dbReference type="ChEBI" id="CHEBI:15378"/>
        <dbReference type="ChEBI" id="CHEBI:17815"/>
        <dbReference type="ChEBI" id="CHEBI:58456"/>
        <dbReference type="ChEBI" id="CHEBI:203600"/>
        <dbReference type="EC" id="3.1.4.11"/>
    </reaction>
</comment>
<dbReference type="SMART" id="SM00148">
    <property type="entry name" value="PLCXc"/>
    <property type="match status" value="1"/>
</dbReference>
<evidence type="ECO:0000313" key="9">
    <source>
        <dbReference type="EMBL" id="ODV61571.1"/>
    </source>
</evidence>
<dbReference type="InterPro" id="IPR017946">
    <property type="entry name" value="PLC-like_Pdiesterase_TIM-brl"/>
</dbReference>
<dbReference type="GO" id="GO:0051209">
    <property type="term" value="P:release of sequestered calcium ion into cytosol"/>
    <property type="evidence" value="ECO:0007669"/>
    <property type="project" value="TreeGrafter"/>
</dbReference>
<name>A0A1D2VIW9_9ASCO</name>
<protein>
    <recommendedName>
        <fullName evidence="1 6">Phosphoinositide phospholipase C</fullName>
        <ecNumber evidence="1 6">3.1.4.11</ecNumber>
    </recommendedName>
</protein>
<keyword evidence="5" id="KW-0807">Transducer</keyword>
<dbReference type="GeneID" id="30964129"/>
<reference evidence="10" key="1">
    <citation type="submission" date="2016-05" db="EMBL/GenBank/DDBJ databases">
        <title>Comparative genomics of biotechnologically important yeasts.</title>
        <authorList>
            <consortium name="DOE Joint Genome Institute"/>
            <person name="Riley R."/>
            <person name="Haridas S."/>
            <person name="Wolfe K.H."/>
            <person name="Lopes M.R."/>
            <person name="Hittinger C.T."/>
            <person name="Goker M."/>
            <person name="Salamov A."/>
            <person name="Wisecaver J."/>
            <person name="Long T.M."/>
            <person name="Aerts A.L."/>
            <person name="Barry K."/>
            <person name="Choi C."/>
            <person name="Clum A."/>
            <person name="Coughlan A.Y."/>
            <person name="Deshpande S."/>
            <person name="Douglass A.P."/>
            <person name="Hanson S.J."/>
            <person name="Klenk H.-P."/>
            <person name="Labutti K."/>
            <person name="Lapidus A."/>
            <person name="Lindquist E."/>
            <person name="Lipzen A."/>
            <person name="Meier-Kolthoff J.P."/>
            <person name="Ohm R.A."/>
            <person name="Otillar R.P."/>
            <person name="Pangilinan J."/>
            <person name="Peng Y."/>
            <person name="Rokas A."/>
            <person name="Rosa C.A."/>
            <person name="Scheuner C."/>
            <person name="Sibirny A.A."/>
            <person name="Slot J.C."/>
            <person name="Stielow J.B."/>
            <person name="Sun H."/>
            <person name="Kurtzman C.P."/>
            <person name="Blackwell M."/>
            <person name="Grigoriev I.V."/>
            <person name="Jeffries T.W."/>
        </authorList>
    </citation>
    <scope>NUCLEOTIDE SEQUENCE [LARGE SCALE GENOMIC DNA]</scope>
    <source>
        <strain evidence="10">DSM 1968</strain>
    </source>
</reference>
<dbReference type="InterPro" id="IPR001711">
    <property type="entry name" value="PLipase_C_Pinositol-sp_Y"/>
</dbReference>
<dbReference type="Proteomes" id="UP000095038">
    <property type="component" value="Unassembled WGS sequence"/>
</dbReference>
<evidence type="ECO:0000256" key="3">
    <source>
        <dbReference type="ARBA" id="ARBA00022963"/>
    </source>
</evidence>
<dbReference type="EC" id="3.1.4.11" evidence="1 6"/>
<sequence length="512" mass="59007">LNEYYISSSHNTYLLGKQVKGFSSIEGYIHALKKGCKCIEIDIWDGLNGPVVSHGLTFTSPCMLKDVLLTIKKYAFENSSLPLMLSIEIHCKKTFQVTVKNTFIDILGGMLIIQSSEDELNQTKLPSPLDLQNKVIMKIKRSNRFNKSEVDLTNIIPKVSSYSSLNSFSSSGENGSIYHSNNLRSKLISKKKGKNKNSNDKFKIIPQLCAISYVYGLKFKSFSLPESKNKFHCFSFSEKTINSMLKDFDKRVLLDKHNRRYLNRIYPSGLRVNSSNFNPIDYWKFGCQFVATNWQTKDLGQQLNESMFNNNNCSGYVLKPEFLRSIRRKEGNFREQNDDDDDFFNAQNHRKDAKIIIDIISGLSLKIENNDVINLENNINSYVEVEVFGQDNDSINWGGNYTSDSPASNQYQKTINNYNNKLKFKSCIVSSNGFNPVWNNRFEINLKNCFKEFLFIRLTVKNRDEKNHSTDIIGRFVARLIYLKEGYRHLPIYDSNGDEIFGSKLFVKLNYI</sequence>
<evidence type="ECO:0000259" key="7">
    <source>
        <dbReference type="PROSITE" id="PS50004"/>
    </source>
</evidence>
<gene>
    <name evidence="9" type="ORF">ASCRUDRAFT_34124</name>
</gene>
<dbReference type="InterPro" id="IPR001192">
    <property type="entry name" value="PI-PLC_fam"/>
</dbReference>
<dbReference type="Gene3D" id="3.20.20.190">
    <property type="entry name" value="Phosphatidylinositol (PI) phosphodiesterase"/>
    <property type="match status" value="1"/>
</dbReference>
<feature type="domain" description="PI-PLC Y-box" evidence="8">
    <location>
        <begin position="211"/>
        <end position="324"/>
    </location>
</feature>
<organism evidence="9 10">
    <name type="scientific">Ascoidea rubescens DSM 1968</name>
    <dbReference type="NCBI Taxonomy" id="1344418"/>
    <lineage>
        <taxon>Eukaryota</taxon>
        <taxon>Fungi</taxon>
        <taxon>Dikarya</taxon>
        <taxon>Ascomycota</taxon>
        <taxon>Saccharomycotina</taxon>
        <taxon>Saccharomycetes</taxon>
        <taxon>Ascoideaceae</taxon>
        <taxon>Ascoidea</taxon>
    </lineage>
</organism>
<dbReference type="FunCoup" id="A0A1D2VIW9">
    <property type="interactions" value="330"/>
</dbReference>
<dbReference type="SMART" id="SM00239">
    <property type="entry name" value="C2"/>
    <property type="match status" value="1"/>
</dbReference>
<evidence type="ECO:0000256" key="1">
    <source>
        <dbReference type="ARBA" id="ARBA00012368"/>
    </source>
</evidence>
<evidence type="ECO:0000259" key="8">
    <source>
        <dbReference type="PROSITE" id="PS50008"/>
    </source>
</evidence>
<keyword evidence="2 6" id="KW-0378">Hydrolase</keyword>
<dbReference type="PROSITE" id="PS50008">
    <property type="entry name" value="PIPLC_Y_DOMAIN"/>
    <property type="match status" value="1"/>
</dbReference>
<dbReference type="PROSITE" id="PS50007">
    <property type="entry name" value="PIPLC_X_DOMAIN"/>
    <property type="match status" value="1"/>
</dbReference>
<dbReference type="PROSITE" id="PS50004">
    <property type="entry name" value="C2"/>
    <property type="match status" value="1"/>
</dbReference>
<dbReference type="SUPFAM" id="SSF51695">
    <property type="entry name" value="PLC-like phosphodiesterases"/>
    <property type="match status" value="1"/>
</dbReference>
<dbReference type="Pfam" id="PF00387">
    <property type="entry name" value="PI-PLC-Y"/>
    <property type="match status" value="1"/>
</dbReference>
<dbReference type="GO" id="GO:0004435">
    <property type="term" value="F:phosphatidylinositol-4,5-bisphosphate phospholipase C activity"/>
    <property type="evidence" value="ECO:0007669"/>
    <property type="project" value="UniProtKB-EC"/>
</dbReference>
<evidence type="ECO:0000256" key="4">
    <source>
        <dbReference type="ARBA" id="ARBA00023098"/>
    </source>
</evidence>
<dbReference type="CDD" id="cd08598">
    <property type="entry name" value="PI-PLC1c_yeast"/>
    <property type="match status" value="1"/>
</dbReference>
<feature type="domain" description="C2" evidence="7">
    <location>
        <begin position="329"/>
        <end position="494"/>
    </location>
</feature>
<dbReference type="PANTHER" id="PTHR10336">
    <property type="entry name" value="PHOSPHOINOSITIDE-SPECIFIC PHOSPHOLIPASE C FAMILY PROTEIN"/>
    <property type="match status" value="1"/>
</dbReference>
<dbReference type="OrthoDB" id="269822at2759"/>
<dbReference type="STRING" id="1344418.A0A1D2VIW9"/>
<dbReference type="PRINTS" id="PR00390">
    <property type="entry name" value="PHPHLIPASEC"/>
</dbReference>
<dbReference type="GO" id="GO:0048015">
    <property type="term" value="P:phosphatidylinositol-mediated signaling"/>
    <property type="evidence" value="ECO:0007669"/>
    <property type="project" value="TreeGrafter"/>
</dbReference>
<evidence type="ECO:0000256" key="6">
    <source>
        <dbReference type="RuleBase" id="RU361133"/>
    </source>
</evidence>
<dbReference type="SMART" id="SM00149">
    <property type="entry name" value="PLCYc"/>
    <property type="match status" value="1"/>
</dbReference>
<evidence type="ECO:0000256" key="2">
    <source>
        <dbReference type="ARBA" id="ARBA00022801"/>
    </source>
</evidence>
<dbReference type="RefSeq" id="XP_020047878.1">
    <property type="nucleotide sequence ID" value="XM_020190493.1"/>
</dbReference>
<dbReference type="PANTHER" id="PTHR10336:SF36">
    <property type="entry name" value="1-PHOSPHATIDYLINOSITOL 4,5-BISPHOSPHATE PHOSPHODIESTERASE BETA-4"/>
    <property type="match status" value="1"/>
</dbReference>
<keyword evidence="10" id="KW-1185">Reference proteome</keyword>
<dbReference type="CDD" id="cd00275">
    <property type="entry name" value="C2_PLC_like"/>
    <property type="match status" value="1"/>
</dbReference>
<dbReference type="GO" id="GO:0016042">
    <property type="term" value="P:lipid catabolic process"/>
    <property type="evidence" value="ECO:0007669"/>
    <property type="project" value="UniProtKB-KW"/>
</dbReference>
<dbReference type="InParanoid" id="A0A1D2VIW9"/>
<feature type="non-terminal residue" evidence="9">
    <location>
        <position position="1"/>
    </location>
</feature>
<keyword evidence="3 6" id="KW-0442">Lipid degradation</keyword>
<dbReference type="InterPro" id="IPR000008">
    <property type="entry name" value="C2_dom"/>
</dbReference>